<dbReference type="Proteomes" id="UP000018888">
    <property type="component" value="Unassembled WGS sequence"/>
</dbReference>
<dbReference type="Gene3D" id="3.40.50.300">
    <property type="entry name" value="P-loop containing nucleotide triphosphate hydrolases"/>
    <property type="match status" value="1"/>
</dbReference>
<evidence type="ECO:0000256" key="1">
    <source>
        <dbReference type="RuleBase" id="RU363044"/>
    </source>
</evidence>
<dbReference type="AlphaFoldDB" id="A0A2P4P1M4"/>
<comment type="caution">
    <text evidence="3">The sequence shown here is derived from an EMBL/GenBank/DDBJ whole genome shotgun (WGS) entry which is preliminary data.</text>
</comment>
<dbReference type="GO" id="GO:0006281">
    <property type="term" value="P:DNA repair"/>
    <property type="evidence" value="ECO:0007669"/>
    <property type="project" value="UniProtKB-KW"/>
</dbReference>
<dbReference type="GO" id="GO:0043139">
    <property type="term" value="F:5'-3' DNA helicase activity"/>
    <property type="evidence" value="ECO:0007669"/>
    <property type="project" value="UniProtKB-EC"/>
</dbReference>
<reference evidence="3 4" key="1">
    <citation type="journal article" date="2013" name="Proc. Natl. Acad. Sci. U.S.A.">
        <title>Genome of an arbuscular mycorrhizal fungus provides insight into the oldest plant symbiosis.</title>
        <authorList>
            <person name="Tisserant E."/>
            <person name="Malbreil M."/>
            <person name="Kuo A."/>
            <person name="Kohler A."/>
            <person name="Symeonidi A."/>
            <person name="Balestrini R."/>
            <person name="Charron P."/>
            <person name="Duensing N."/>
            <person name="Frei Dit Frey N."/>
            <person name="Gianinazzi-Pearson V."/>
            <person name="Gilbert L.B."/>
            <person name="Handa Y."/>
            <person name="Herr J.R."/>
            <person name="Hijri M."/>
            <person name="Koul R."/>
            <person name="Kawaguchi M."/>
            <person name="Krajinski F."/>
            <person name="Lammers P.J."/>
            <person name="Masclaux F.G."/>
            <person name="Murat C."/>
            <person name="Morin E."/>
            <person name="Ndikumana S."/>
            <person name="Pagni M."/>
            <person name="Petitpierre D."/>
            <person name="Requena N."/>
            <person name="Rosikiewicz P."/>
            <person name="Riley R."/>
            <person name="Saito K."/>
            <person name="San Clemente H."/>
            <person name="Shapiro H."/>
            <person name="van Tuinen D."/>
            <person name="Becard G."/>
            <person name="Bonfante P."/>
            <person name="Paszkowski U."/>
            <person name="Shachar-Hill Y.Y."/>
            <person name="Tuskan G.A."/>
            <person name="Young P.W."/>
            <person name="Sanders I.R."/>
            <person name="Henrissat B."/>
            <person name="Rensing S.A."/>
            <person name="Grigoriev I.V."/>
            <person name="Corradi N."/>
            <person name="Roux C."/>
            <person name="Martin F."/>
        </authorList>
    </citation>
    <scope>NUCLEOTIDE SEQUENCE [LARGE SCALE GENOMIC DNA]</scope>
    <source>
        <strain evidence="3 4">DAOM 197198</strain>
    </source>
</reference>
<dbReference type="EC" id="5.6.2.3" evidence="1"/>
<organism evidence="3 4">
    <name type="scientific">Rhizophagus irregularis (strain DAOM 181602 / DAOM 197198 / MUCL 43194)</name>
    <name type="common">Arbuscular mycorrhizal fungus</name>
    <name type="synonym">Glomus intraradices</name>
    <dbReference type="NCBI Taxonomy" id="747089"/>
    <lineage>
        <taxon>Eukaryota</taxon>
        <taxon>Fungi</taxon>
        <taxon>Fungi incertae sedis</taxon>
        <taxon>Mucoromycota</taxon>
        <taxon>Glomeromycotina</taxon>
        <taxon>Glomeromycetes</taxon>
        <taxon>Glomerales</taxon>
        <taxon>Glomeraceae</taxon>
        <taxon>Rhizophagus</taxon>
    </lineage>
</organism>
<sequence>MEQPFIQPFPIPIKNKKDKFNGICPKKLQERVQDVRYFIIDEKSIVGRRMLRFIDMRLREAFSENKNKPFGRRSVILFGGFCQLAPVLNVPMHFPLSLSVTNARSSSNVIAVYRQFKEVYKLDIIQWQSENDQQGFRDILLRLQDGKSMLNDWNILISRFKKNLNRAEHDRFQDVVFIHTTWAKVYKVNIKMLRRLNWPITKICAVHSSERTAKCAKTNIAKGLEVEILLVKGCHVMLTSNIWTKAEL</sequence>
<dbReference type="InterPro" id="IPR027417">
    <property type="entry name" value="P-loop_NTPase"/>
</dbReference>
<dbReference type="VEuPathDB" id="FungiDB:RhiirFUN_019562"/>
<dbReference type="GO" id="GO:0005524">
    <property type="term" value="F:ATP binding"/>
    <property type="evidence" value="ECO:0007669"/>
    <property type="project" value="UniProtKB-KW"/>
</dbReference>
<feature type="domain" description="DNA helicase Pif1-like DEAD-box helicase" evidence="2">
    <location>
        <begin position="9"/>
        <end position="148"/>
    </location>
</feature>
<evidence type="ECO:0000313" key="4">
    <source>
        <dbReference type="Proteomes" id="UP000018888"/>
    </source>
</evidence>
<keyword evidence="1" id="KW-0378">Hydrolase</keyword>
<protein>
    <recommendedName>
        <fullName evidence="1">ATP-dependent DNA helicase</fullName>
        <ecNumber evidence="1">5.6.2.3</ecNumber>
    </recommendedName>
</protein>
<dbReference type="Pfam" id="PF05970">
    <property type="entry name" value="PIF1"/>
    <property type="match status" value="1"/>
</dbReference>
<dbReference type="PANTHER" id="PTHR47642:SF6">
    <property type="entry name" value="ATP-DEPENDENT DNA HELICASE"/>
    <property type="match status" value="1"/>
</dbReference>
<proteinExistence type="inferred from homology"/>
<gene>
    <name evidence="3" type="ORF">GLOIN_2v1467505</name>
</gene>
<reference evidence="3 4" key="2">
    <citation type="journal article" date="2018" name="New Phytol.">
        <title>High intraspecific genome diversity in the model arbuscular mycorrhizal symbiont Rhizophagus irregularis.</title>
        <authorList>
            <person name="Chen E.C.H."/>
            <person name="Morin E."/>
            <person name="Beaudet D."/>
            <person name="Noel J."/>
            <person name="Yildirir G."/>
            <person name="Ndikumana S."/>
            <person name="Charron P."/>
            <person name="St-Onge C."/>
            <person name="Giorgi J."/>
            <person name="Kruger M."/>
            <person name="Marton T."/>
            <person name="Ropars J."/>
            <person name="Grigoriev I.V."/>
            <person name="Hainaut M."/>
            <person name="Henrissat B."/>
            <person name="Roux C."/>
            <person name="Martin F."/>
            <person name="Corradi N."/>
        </authorList>
    </citation>
    <scope>NUCLEOTIDE SEQUENCE [LARGE SCALE GENOMIC DNA]</scope>
    <source>
        <strain evidence="3 4">DAOM 197198</strain>
    </source>
</reference>
<keyword evidence="1" id="KW-0547">Nucleotide-binding</keyword>
<comment type="catalytic activity">
    <reaction evidence="1">
        <text>ATP + H2O = ADP + phosphate + H(+)</text>
        <dbReference type="Rhea" id="RHEA:13065"/>
        <dbReference type="ChEBI" id="CHEBI:15377"/>
        <dbReference type="ChEBI" id="CHEBI:15378"/>
        <dbReference type="ChEBI" id="CHEBI:30616"/>
        <dbReference type="ChEBI" id="CHEBI:43474"/>
        <dbReference type="ChEBI" id="CHEBI:456216"/>
        <dbReference type="EC" id="5.6.2.3"/>
    </reaction>
</comment>
<keyword evidence="1" id="KW-0233">DNA recombination</keyword>
<keyword evidence="1" id="KW-0227">DNA damage</keyword>
<dbReference type="GO" id="GO:0000723">
    <property type="term" value="P:telomere maintenance"/>
    <property type="evidence" value="ECO:0007669"/>
    <property type="project" value="InterPro"/>
</dbReference>
<dbReference type="GO" id="GO:0016887">
    <property type="term" value="F:ATP hydrolysis activity"/>
    <property type="evidence" value="ECO:0007669"/>
    <property type="project" value="RHEA"/>
</dbReference>
<keyword evidence="1" id="KW-0347">Helicase</keyword>
<accession>A0A2P4P1M4</accession>
<keyword evidence="1" id="KW-0067">ATP-binding</keyword>
<comment type="cofactor">
    <cofactor evidence="1">
        <name>Mg(2+)</name>
        <dbReference type="ChEBI" id="CHEBI:18420"/>
    </cofactor>
</comment>
<dbReference type="InterPro" id="IPR010285">
    <property type="entry name" value="DNA_helicase_pif1-like_DEAD"/>
</dbReference>
<name>A0A2P4P1M4_RHIID</name>
<comment type="similarity">
    <text evidence="1">Belongs to the helicase family.</text>
</comment>
<dbReference type="InterPro" id="IPR051055">
    <property type="entry name" value="PIF1_helicase"/>
</dbReference>
<keyword evidence="1" id="KW-0234">DNA repair</keyword>
<dbReference type="PANTHER" id="PTHR47642">
    <property type="entry name" value="ATP-DEPENDENT DNA HELICASE"/>
    <property type="match status" value="1"/>
</dbReference>
<evidence type="ECO:0000313" key="3">
    <source>
        <dbReference type="EMBL" id="POG59258.1"/>
    </source>
</evidence>
<evidence type="ECO:0000259" key="2">
    <source>
        <dbReference type="Pfam" id="PF05970"/>
    </source>
</evidence>
<keyword evidence="4" id="KW-1185">Reference proteome</keyword>
<dbReference type="GO" id="GO:0006310">
    <property type="term" value="P:DNA recombination"/>
    <property type="evidence" value="ECO:0007669"/>
    <property type="project" value="UniProtKB-KW"/>
</dbReference>
<dbReference type="EMBL" id="AUPC02000461">
    <property type="protein sequence ID" value="POG59258.1"/>
    <property type="molecule type" value="Genomic_DNA"/>
</dbReference>